<dbReference type="AlphaFoldDB" id="A0A0S8JJ81"/>
<comment type="caution">
    <text evidence="10">The sequence shown here is derived from an EMBL/GenBank/DDBJ whole genome shotgun (WGS) entry which is preliminary data.</text>
</comment>
<name>A0A0S8JJ81_UNCT6</name>
<evidence type="ECO:0000313" key="11">
    <source>
        <dbReference type="Proteomes" id="UP000051035"/>
    </source>
</evidence>
<evidence type="ECO:0000313" key="10">
    <source>
        <dbReference type="EMBL" id="KPL08635.1"/>
    </source>
</evidence>
<comment type="subcellular location">
    <subcellularLocation>
        <location evidence="1">Cell envelope</location>
    </subcellularLocation>
    <subcellularLocation>
        <location evidence="2">Cell outer membrane</location>
    </subcellularLocation>
    <subcellularLocation>
        <location evidence="3">Secreted</location>
    </subcellularLocation>
</comment>
<reference evidence="10 11" key="1">
    <citation type="journal article" date="2015" name="Microbiome">
        <title>Genomic resolution of linkages in carbon, nitrogen, and sulfur cycling among widespread estuary sediment bacteria.</title>
        <authorList>
            <person name="Baker B.J."/>
            <person name="Lazar C.S."/>
            <person name="Teske A.P."/>
            <person name="Dick G.J."/>
        </authorList>
    </citation>
    <scope>NUCLEOTIDE SEQUENCE [LARGE SCALE GENOMIC DNA]</scope>
    <source>
        <strain evidence="10">SM1_40</strain>
    </source>
</reference>
<evidence type="ECO:0000256" key="1">
    <source>
        <dbReference type="ARBA" id="ARBA00004196"/>
    </source>
</evidence>
<organism evidence="10 11">
    <name type="scientific">candidate division TA06 bacterium SM1_40</name>
    <dbReference type="NCBI Taxonomy" id="1703773"/>
    <lineage>
        <taxon>Bacteria</taxon>
        <taxon>Bacteria division TA06</taxon>
    </lineage>
</organism>
<keyword evidence="4" id="KW-0964">Secreted</keyword>
<evidence type="ECO:0000256" key="5">
    <source>
        <dbReference type="ARBA" id="ARBA00022729"/>
    </source>
</evidence>
<evidence type="ECO:0000259" key="9">
    <source>
        <dbReference type="Pfam" id="PF13229"/>
    </source>
</evidence>
<proteinExistence type="predicted"/>
<dbReference type="NCBIfam" id="TIGR01376">
    <property type="entry name" value="POMP_repeat"/>
    <property type="match status" value="1"/>
</dbReference>
<dbReference type="InterPro" id="IPR003368">
    <property type="entry name" value="POMP_repeat"/>
</dbReference>
<gene>
    <name evidence="10" type="ORF">AMJ71_07900</name>
</gene>
<dbReference type="SUPFAM" id="SSF51126">
    <property type="entry name" value="Pectin lyase-like"/>
    <property type="match status" value="1"/>
</dbReference>
<evidence type="ECO:0000256" key="6">
    <source>
        <dbReference type="ARBA" id="ARBA00023136"/>
    </source>
</evidence>
<feature type="domain" description="Right handed beta helix" evidence="9">
    <location>
        <begin position="56"/>
        <end position="193"/>
    </location>
</feature>
<dbReference type="InterPro" id="IPR011050">
    <property type="entry name" value="Pectin_lyase_fold/virulence"/>
</dbReference>
<dbReference type="Pfam" id="PF13229">
    <property type="entry name" value="Beta_helix"/>
    <property type="match status" value="1"/>
</dbReference>
<evidence type="ECO:0000256" key="7">
    <source>
        <dbReference type="ARBA" id="ARBA00023237"/>
    </source>
</evidence>
<protein>
    <recommendedName>
        <fullName evidence="9">Right handed beta helix domain-containing protein</fullName>
    </recommendedName>
</protein>
<dbReference type="GO" id="GO:0009279">
    <property type="term" value="C:cell outer membrane"/>
    <property type="evidence" value="ECO:0007669"/>
    <property type="project" value="UniProtKB-SubCell"/>
</dbReference>
<evidence type="ECO:0000256" key="2">
    <source>
        <dbReference type="ARBA" id="ARBA00004442"/>
    </source>
</evidence>
<keyword evidence="6" id="KW-0472">Membrane</keyword>
<evidence type="ECO:0000256" key="3">
    <source>
        <dbReference type="ARBA" id="ARBA00004613"/>
    </source>
</evidence>
<dbReference type="InterPro" id="IPR039448">
    <property type="entry name" value="Beta_helix"/>
</dbReference>
<dbReference type="Proteomes" id="UP000051035">
    <property type="component" value="Unassembled WGS sequence"/>
</dbReference>
<keyword evidence="7" id="KW-0998">Cell outer membrane</keyword>
<dbReference type="GO" id="GO:0005576">
    <property type="term" value="C:extracellular region"/>
    <property type="evidence" value="ECO:0007669"/>
    <property type="project" value="UniProtKB-SubCell"/>
</dbReference>
<dbReference type="InterPro" id="IPR012334">
    <property type="entry name" value="Pectin_lyas_fold"/>
</dbReference>
<dbReference type="EMBL" id="LJVA01000098">
    <property type="protein sequence ID" value="KPL08635.1"/>
    <property type="molecule type" value="Genomic_DNA"/>
</dbReference>
<evidence type="ECO:0000256" key="8">
    <source>
        <dbReference type="SAM" id="SignalP"/>
    </source>
</evidence>
<evidence type="ECO:0000256" key="4">
    <source>
        <dbReference type="ARBA" id="ARBA00022525"/>
    </source>
</evidence>
<keyword evidence="5 8" id="KW-0732">Signal</keyword>
<feature type="chain" id="PRO_5006649048" description="Right handed beta helix domain-containing protein" evidence="8">
    <location>
        <begin position="24"/>
        <end position="449"/>
    </location>
</feature>
<feature type="signal peptide" evidence="8">
    <location>
        <begin position="1"/>
        <end position="23"/>
    </location>
</feature>
<accession>A0A0S8JJ81</accession>
<sequence>MMKRLTTLAGAAVVLVLCGGVSATVLHVPGEYGTIQEGIDTAVDGDTVLVADGTYTGDGNRDIDFSGKAIVVMSENGPELTTVDCEGDSLDPHRGFFFGTGETSASVLQGFTITNGWESGGGILCWQSSPTIFGNTFIANATDFRGGGILCQNASPVIAGNVFTGNSAMASGGRGGGIHCSSGASPAIVGNEILANTAVYGGGISSNNASVAVLGNTMLGNTAEFEGGAIYCKGSTMSVTNCILRGDSAGIGYEISMADGSALVVRYSDLEGGAGAIYVPPGCVLHWGVGNIDEDPMFVLAEMGDYRLIWDSPCVDTGHPDSLDPDSTRSDMGAHYFDQEDYVTLYLTPMNTEVAPGGTLEVTYTAINRWSFPVTYWALSEAILPNTHTRTVMGPDRYTLWPHAWGQQLITHEVPLIAEPGLYQYRARIGVPPNTLYDIDTFRLWVVEP</sequence>
<dbReference type="Gene3D" id="2.160.20.10">
    <property type="entry name" value="Single-stranded right-handed beta-helix, Pectin lyase-like"/>
    <property type="match status" value="1"/>
</dbReference>